<feature type="compositionally biased region" description="Low complexity" evidence="2">
    <location>
        <begin position="271"/>
        <end position="290"/>
    </location>
</feature>
<dbReference type="Gene3D" id="1.10.220.150">
    <property type="entry name" value="Arf GTPase activating protein"/>
    <property type="match status" value="1"/>
</dbReference>
<gene>
    <name evidence="4" type="ORF">Ae201684_019063</name>
</gene>
<proteinExistence type="predicted"/>
<feature type="region of interest" description="Disordered" evidence="2">
    <location>
        <begin position="390"/>
        <end position="426"/>
    </location>
</feature>
<protein>
    <recommendedName>
        <fullName evidence="3">Arf-GAP domain-containing protein</fullName>
    </recommendedName>
</protein>
<feature type="region of interest" description="Disordered" evidence="2">
    <location>
        <begin position="249"/>
        <end position="304"/>
    </location>
</feature>
<organism evidence="4 5">
    <name type="scientific">Aphanomyces euteiches</name>
    <dbReference type="NCBI Taxonomy" id="100861"/>
    <lineage>
        <taxon>Eukaryota</taxon>
        <taxon>Sar</taxon>
        <taxon>Stramenopiles</taxon>
        <taxon>Oomycota</taxon>
        <taxon>Saprolegniomycetes</taxon>
        <taxon>Saprolegniales</taxon>
        <taxon>Verrucalvaceae</taxon>
        <taxon>Aphanomyces</taxon>
    </lineage>
</organism>
<dbReference type="EMBL" id="VJMJ01000382">
    <property type="protein sequence ID" value="KAF0721596.1"/>
    <property type="molecule type" value="Genomic_DNA"/>
</dbReference>
<keyword evidence="5" id="KW-1185">Reference proteome</keyword>
<feature type="compositionally biased region" description="Pro residues" evidence="2">
    <location>
        <begin position="291"/>
        <end position="301"/>
    </location>
</feature>
<dbReference type="InterPro" id="IPR038508">
    <property type="entry name" value="ArfGAP_dom_sf"/>
</dbReference>
<dbReference type="PANTHER" id="PTHR46085">
    <property type="entry name" value="ARFGAP/RECO-RELATED"/>
    <property type="match status" value="1"/>
</dbReference>
<evidence type="ECO:0000313" key="5">
    <source>
        <dbReference type="Proteomes" id="UP000481153"/>
    </source>
</evidence>
<keyword evidence="1" id="KW-0862">Zinc</keyword>
<sequence length="426" mass="45211">MAEALLNTLRKLEANKACANCDTVAKFGHSNVCEKFKTFVCNHCKSAHQSFSHRVKSVTMSNWSQSEVEALKEDNGGGNAVARRTWLATWQDGRSMRKPSETDHLDVFKKFINAVYNDKAYYGESRASAPAPAAPAVAQASSTKTAPSSDLLGFSPAPQAFEANFDAFSAPVQPANASSSSSFAQFDAFSAPVQPASTSTNSSFAQFDAFSAPVKPANTSTNSSFAQFDAFAPAPKSNSSVHDHEWSAFQSAGPTQSTTSAQSSFDPFGVSSAPSSSSTSTSSFSFDPFAPSNPPPQPAMPTPVMQQQFSQQQMYSTPMMGMPTNGAMAPPSYGMNNPMTMSGQGMNPMNPGGASMYGSNGGGGASITSLLDPTLVSNPHIQRMSGNVIMPNNSYGYNNQPQYQQQQQQQQRAPAGRDPFAGLAFN</sequence>
<name>A0A6G0W3M8_9STRA</name>
<dbReference type="InterPro" id="IPR037278">
    <property type="entry name" value="ARFGAP/RecO"/>
</dbReference>
<feature type="compositionally biased region" description="Low complexity" evidence="2">
    <location>
        <begin position="396"/>
        <end position="417"/>
    </location>
</feature>
<dbReference type="InterPro" id="IPR001164">
    <property type="entry name" value="ArfGAP_dom"/>
</dbReference>
<evidence type="ECO:0000256" key="2">
    <source>
        <dbReference type="SAM" id="MobiDB-lite"/>
    </source>
</evidence>
<dbReference type="PROSITE" id="PS50115">
    <property type="entry name" value="ARFGAP"/>
    <property type="match status" value="1"/>
</dbReference>
<dbReference type="AlphaFoldDB" id="A0A6G0W3M8"/>
<keyword evidence="1" id="KW-0479">Metal-binding</keyword>
<evidence type="ECO:0000313" key="4">
    <source>
        <dbReference type="EMBL" id="KAF0721596.1"/>
    </source>
</evidence>
<evidence type="ECO:0000256" key="1">
    <source>
        <dbReference type="PROSITE-ProRule" id="PRU00288"/>
    </source>
</evidence>
<dbReference type="VEuPathDB" id="FungiDB:AeMF1_004091"/>
<reference evidence="4 5" key="1">
    <citation type="submission" date="2019-07" db="EMBL/GenBank/DDBJ databases">
        <title>Genomics analysis of Aphanomyces spp. identifies a new class of oomycete effector associated with host adaptation.</title>
        <authorList>
            <person name="Gaulin E."/>
        </authorList>
    </citation>
    <scope>NUCLEOTIDE SEQUENCE [LARGE SCALE GENOMIC DNA]</scope>
    <source>
        <strain evidence="4 5">ATCC 201684</strain>
    </source>
</reference>
<feature type="domain" description="Arf-GAP" evidence="3">
    <location>
        <begin position="3"/>
        <end position="129"/>
    </location>
</feature>
<accession>A0A6G0W3M8</accession>
<feature type="compositionally biased region" description="Polar residues" evidence="2">
    <location>
        <begin position="249"/>
        <end position="265"/>
    </location>
</feature>
<dbReference type="Pfam" id="PF01412">
    <property type="entry name" value="ArfGap"/>
    <property type="match status" value="1"/>
</dbReference>
<dbReference type="SMART" id="SM00105">
    <property type="entry name" value="ArfGap"/>
    <property type="match status" value="1"/>
</dbReference>
<dbReference type="GO" id="GO:0008270">
    <property type="term" value="F:zinc ion binding"/>
    <property type="evidence" value="ECO:0007669"/>
    <property type="project" value="UniProtKB-KW"/>
</dbReference>
<dbReference type="Proteomes" id="UP000481153">
    <property type="component" value="Unassembled WGS sequence"/>
</dbReference>
<dbReference type="SUPFAM" id="SSF57863">
    <property type="entry name" value="ArfGap/RecO-like zinc finger"/>
    <property type="match status" value="1"/>
</dbReference>
<comment type="caution">
    <text evidence="4">The sequence shown here is derived from an EMBL/GenBank/DDBJ whole genome shotgun (WGS) entry which is preliminary data.</text>
</comment>
<dbReference type="InterPro" id="IPR044820">
    <property type="entry name" value="AGD14-like"/>
</dbReference>
<keyword evidence="1" id="KW-0863">Zinc-finger</keyword>
<evidence type="ECO:0000259" key="3">
    <source>
        <dbReference type="PROSITE" id="PS50115"/>
    </source>
</evidence>
<dbReference type="GO" id="GO:0005096">
    <property type="term" value="F:GTPase activator activity"/>
    <property type="evidence" value="ECO:0007669"/>
    <property type="project" value="InterPro"/>
</dbReference>